<feature type="compositionally biased region" description="Low complexity" evidence="1">
    <location>
        <begin position="14"/>
        <end position="29"/>
    </location>
</feature>
<dbReference type="RefSeq" id="WP_101541471.1">
    <property type="nucleotide sequence ID" value="NZ_PKGU01000003.1"/>
</dbReference>
<evidence type="ECO:0000256" key="1">
    <source>
        <dbReference type="SAM" id="MobiDB-lite"/>
    </source>
</evidence>
<keyword evidence="2" id="KW-0812">Transmembrane</keyword>
<comment type="caution">
    <text evidence="3">The sequence shown here is derived from an EMBL/GenBank/DDBJ whole genome shotgun (WGS) entry which is preliminary data.</text>
</comment>
<dbReference type="Proteomes" id="UP000242263">
    <property type="component" value="Unassembled WGS sequence"/>
</dbReference>
<feature type="transmembrane region" description="Helical" evidence="2">
    <location>
        <begin position="227"/>
        <end position="248"/>
    </location>
</feature>
<reference evidence="3 4" key="1">
    <citation type="submission" date="2017-12" db="EMBL/GenBank/DDBJ databases">
        <title>Phylogenetic diversity of female urinary microbiome.</title>
        <authorList>
            <person name="Thomas-White K."/>
            <person name="Wolfe A.J."/>
        </authorList>
    </citation>
    <scope>NUCLEOTIDE SEQUENCE [LARGE SCALE GENOMIC DNA]</scope>
    <source>
        <strain evidence="3 4">UMB0064</strain>
    </source>
</reference>
<evidence type="ECO:0000256" key="2">
    <source>
        <dbReference type="SAM" id="Phobius"/>
    </source>
</evidence>
<organism evidence="3 4">
    <name type="scientific">Alloscardovia omnicolens</name>
    <dbReference type="NCBI Taxonomy" id="419015"/>
    <lineage>
        <taxon>Bacteria</taxon>
        <taxon>Bacillati</taxon>
        <taxon>Actinomycetota</taxon>
        <taxon>Actinomycetes</taxon>
        <taxon>Bifidobacteriales</taxon>
        <taxon>Bifidobacteriaceae</taxon>
        <taxon>Alloscardovia</taxon>
    </lineage>
</organism>
<keyword evidence="2" id="KW-1133">Transmembrane helix</keyword>
<feature type="transmembrane region" description="Helical" evidence="2">
    <location>
        <begin position="140"/>
        <end position="158"/>
    </location>
</feature>
<evidence type="ECO:0000313" key="4">
    <source>
        <dbReference type="Proteomes" id="UP000242263"/>
    </source>
</evidence>
<feature type="transmembrane region" description="Helical" evidence="2">
    <location>
        <begin position="268"/>
        <end position="286"/>
    </location>
</feature>
<evidence type="ECO:0000313" key="3">
    <source>
        <dbReference type="EMBL" id="PKZ15037.1"/>
    </source>
</evidence>
<dbReference type="EMBL" id="PKGU01000003">
    <property type="protein sequence ID" value="PKZ15037.1"/>
    <property type="molecule type" value="Genomic_DNA"/>
</dbReference>
<sequence length="287" mass="31662">MGEKNQHYAPEIHSASTSASPSTHAATDARSADQPAQQRGLSVAGIKATALVFTFFSVLATAIFPTLFGIENMVGLTLAAVSEVLSWLAVPLIAWLTVQGIKHTCHINGYLARVFVLALLSEVPYDMVTTGKAWDFSSQNPVWAVFIIIFTFSVRGEIMKNISAKTGKVFSKHSRNTLVLDTVIFVLAAMWMLMLRVGIRQQLVPLGLIMLVFAYIYYFLGLKENTMMLLSGIFGAMCVITPGIGAVVLHYRNDYKMGYSRDNRVVQLGWYGAYLLILVFGTLFVVF</sequence>
<protein>
    <submittedName>
        <fullName evidence="3">Uncharacterized protein</fullName>
    </submittedName>
</protein>
<name>A0A2I1M4K1_9BIFI</name>
<keyword evidence="2" id="KW-0472">Membrane</keyword>
<feature type="transmembrane region" description="Helical" evidence="2">
    <location>
        <begin position="110"/>
        <end position="128"/>
    </location>
</feature>
<feature type="transmembrane region" description="Helical" evidence="2">
    <location>
        <begin position="48"/>
        <end position="70"/>
    </location>
</feature>
<feature type="region of interest" description="Disordered" evidence="1">
    <location>
        <begin position="1"/>
        <end position="31"/>
    </location>
</feature>
<gene>
    <name evidence="3" type="ORF">CYJ32_05965</name>
</gene>
<feature type="transmembrane region" description="Helical" evidence="2">
    <location>
        <begin position="76"/>
        <end position="98"/>
    </location>
</feature>
<accession>A0A2I1M4K1</accession>
<proteinExistence type="predicted"/>
<feature type="transmembrane region" description="Helical" evidence="2">
    <location>
        <begin position="178"/>
        <end position="197"/>
    </location>
</feature>
<feature type="transmembrane region" description="Helical" evidence="2">
    <location>
        <begin position="203"/>
        <end position="220"/>
    </location>
</feature>
<dbReference type="AlphaFoldDB" id="A0A2I1M4K1"/>